<dbReference type="InterPro" id="IPR028267">
    <property type="entry name" value="Pianissimo_N"/>
</dbReference>
<feature type="domain" description="Rapamycin-insensitive companion of mTOR N-terminal" evidence="1">
    <location>
        <begin position="3"/>
        <end position="186"/>
    </location>
</feature>
<protein>
    <recommendedName>
        <fullName evidence="1">Rapamycin-insensitive companion of mTOR N-terminal domain-containing protein</fullName>
    </recommendedName>
</protein>
<dbReference type="GO" id="GO:0038203">
    <property type="term" value="P:TORC2 signaling"/>
    <property type="evidence" value="ECO:0007669"/>
    <property type="project" value="TreeGrafter"/>
</dbReference>
<dbReference type="Proteomes" id="UP000186136">
    <property type="component" value="Unassembled WGS sequence"/>
</dbReference>
<reference evidence="2 3" key="1">
    <citation type="submission" date="2016-08" db="EMBL/GenBank/DDBJ databases">
        <title>Whole genome shotgun sequence of Pichia membranifaciens KS47-1.</title>
        <authorList>
            <person name="Konishi M."/>
            <person name="Ishida M."/>
            <person name="Arakawa T."/>
            <person name="Kato Y."/>
            <person name="Horiuchi J."/>
        </authorList>
    </citation>
    <scope>NUCLEOTIDE SEQUENCE [LARGE SCALE GENOMIC DNA]</scope>
    <source>
        <strain evidence="2 3">KS47-1</strain>
    </source>
</reference>
<comment type="caution">
    <text evidence="2">The sequence shown here is derived from an EMBL/GenBank/DDBJ whole genome shotgun (WGS) entry which is preliminary data.</text>
</comment>
<dbReference type="PANTHER" id="PTHR13298">
    <property type="entry name" value="CYTOSOLIC REGULATOR PIANISSIMO"/>
    <property type="match status" value="1"/>
</dbReference>
<accession>A0A1Q2YK64</accession>
<dbReference type="GO" id="GO:0031932">
    <property type="term" value="C:TORC2 complex"/>
    <property type="evidence" value="ECO:0007669"/>
    <property type="project" value="InterPro"/>
</dbReference>
<evidence type="ECO:0000313" key="2">
    <source>
        <dbReference type="EMBL" id="GAV29861.1"/>
    </source>
</evidence>
<dbReference type="InterPro" id="IPR028268">
    <property type="entry name" value="Pianissimo_fam"/>
</dbReference>
<gene>
    <name evidence="2" type="ORF">PMKS-003366</name>
</gene>
<sequence>MNSPKLQHLASILSVVMCTWSGLGLLLENDARYLRALIDGLYSEQVYVRTVVMSVIAGGLRIRKLTALTGNHDSYELWDWERAFIAANGSSKKNKNVHTNDFNSLNGIKDFSLADIRTKLGGRCCPEYEDNIVNQFTAVFLQSCLQCGLIDVLKTLFSSFENDKRATRWIALLLSEILYLRSKIIPNQIEFDYTISLKMNRLIERESRKHAKLNQKVKDEINANTNQLIRKSEIAANGSELAIITFYKI</sequence>
<proteinExistence type="predicted"/>
<dbReference type="PANTHER" id="PTHR13298:SF11">
    <property type="entry name" value="RAPAMYCIN-INSENSITIVE COMPANION OF MTOR"/>
    <property type="match status" value="1"/>
</dbReference>
<organism evidence="2 3">
    <name type="scientific">Pichia membranifaciens</name>
    <dbReference type="NCBI Taxonomy" id="4926"/>
    <lineage>
        <taxon>Eukaryota</taxon>
        <taxon>Fungi</taxon>
        <taxon>Dikarya</taxon>
        <taxon>Ascomycota</taxon>
        <taxon>Saccharomycotina</taxon>
        <taxon>Pichiomycetes</taxon>
        <taxon>Pichiales</taxon>
        <taxon>Pichiaceae</taxon>
        <taxon>Pichia</taxon>
    </lineage>
</organism>
<evidence type="ECO:0000259" key="1">
    <source>
        <dbReference type="Pfam" id="PF14664"/>
    </source>
</evidence>
<name>A0A1Q2YK64_9ASCO</name>
<dbReference type="OrthoDB" id="271111at2759"/>
<evidence type="ECO:0000313" key="3">
    <source>
        <dbReference type="Proteomes" id="UP000186136"/>
    </source>
</evidence>
<dbReference type="AlphaFoldDB" id="A0A1Q2YK64"/>
<keyword evidence="3" id="KW-1185">Reference proteome</keyword>
<dbReference type="EMBL" id="BDGI01000143">
    <property type="protein sequence ID" value="GAV29861.1"/>
    <property type="molecule type" value="Genomic_DNA"/>
</dbReference>
<dbReference type="Pfam" id="PF14664">
    <property type="entry name" value="RICTOR_N"/>
    <property type="match status" value="1"/>
</dbReference>